<dbReference type="EnsemblPlants" id="ORUFI04G02890.2">
    <property type="protein sequence ID" value="ORUFI04G02890.2"/>
    <property type="gene ID" value="ORUFI04G02890"/>
</dbReference>
<reference evidence="2" key="2">
    <citation type="submission" date="2015-06" db="UniProtKB">
        <authorList>
            <consortium name="EnsemblPlants"/>
        </authorList>
    </citation>
    <scope>IDENTIFICATION</scope>
</reference>
<dbReference type="AlphaFoldDB" id="A0A0E0P585"/>
<evidence type="ECO:0000313" key="3">
    <source>
        <dbReference type="Proteomes" id="UP000008022"/>
    </source>
</evidence>
<feature type="region of interest" description="Disordered" evidence="1">
    <location>
        <begin position="89"/>
        <end position="109"/>
    </location>
</feature>
<keyword evidence="3" id="KW-1185">Reference proteome</keyword>
<evidence type="ECO:0000313" key="2">
    <source>
        <dbReference type="EnsemblPlants" id="ORUFI04G02890.2"/>
    </source>
</evidence>
<reference evidence="3" key="1">
    <citation type="submission" date="2013-06" db="EMBL/GenBank/DDBJ databases">
        <authorList>
            <person name="Zhao Q."/>
        </authorList>
    </citation>
    <scope>NUCLEOTIDE SEQUENCE</scope>
    <source>
        <strain evidence="3">cv. W1943</strain>
    </source>
</reference>
<dbReference type="Gramene" id="ORUFI04G02890.2">
    <property type="protein sequence ID" value="ORUFI04G02890.2"/>
    <property type="gene ID" value="ORUFI04G02890"/>
</dbReference>
<evidence type="ECO:0000256" key="1">
    <source>
        <dbReference type="SAM" id="MobiDB-lite"/>
    </source>
</evidence>
<organism evidence="2 3">
    <name type="scientific">Oryza rufipogon</name>
    <name type="common">Brownbeard rice</name>
    <name type="synonym">Asian wild rice</name>
    <dbReference type="NCBI Taxonomy" id="4529"/>
    <lineage>
        <taxon>Eukaryota</taxon>
        <taxon>Viridiplantae</taxon>
        <taxon>Streptophyta</taxon>
        <taxon>Embryophyta</taxon>
        <taxon>Tracheophyta</taxon>
        <taxon>Spermatophyta</taxon>
        <taxon>Magnoliopsida</taxon>
        <taxon>Liliopsida</taxon>
        <taxon>Poales</taxon>
        <taxon>Poaceae</taxon>
        <taxon>BOP clade</taxon>
        <taxon>Oryzoideae</taxon>
        <taxon>Oryzeae</taxon>
        <taxon>Oryzinae</taxon>
        <taxon>Oryza</taxon>
    </lineage>
</organism>
<feature type="compositionally biased region" description="Polar residues" evidence="1">
    <location>
        <begin position="96"/>
        <end position="109"/>
    </location>
</feature>
<proteinExistence type="predicted"/>
<dbReference type="Proteomes" id="UP000008022">
    <property type="component" value="Unassembled WGS sequence"/>
</dbReference>
<accession>A0A0E0P585</accession>
<name>A0A0E0P585_ORYRU</name>
<sequence length="109" mass="11698">MATLPPSSSSSISAPRLTPAFTFPHPWRRMPQAGCCCRWPGTARGDGGSASAVGIRGQSRFVTDCDYSGCEISGDEDSNRRLLLHWSSKHDESNNDCDTNAGSANHLTI</sequence>
<dbReference type="HOGENOM" id="CLU_2188271_0_0_1"/>
<protein>
    <submittedName>
        <fullName evidence="2">Uncharacterized protein</fullName>
    </submittedName>
</protein>